<evidence type="ECO:0000259" key="5">
    <source>
        <dbReference type="Pfam" id="PF00171"/>
    </source>
</evidence>
<comment type="caution">
    <text evidence="6">The sequence shown here is derived from an EMBL/GenBank/DDBJ whole genome shotgun (WGS) entry which is preliminary data.</text>
</comment>
<dbReference type="AlphaFoldDB" id="A0A540R8A5"/>
<dbReference type="PANTHER" id="PTHR43111">
    <property type="entry name" value="ALDEHYDE DEHYDROGENASE B-RELATED"/>
    <property type="match status" value="1"/>
</dbReference>
<keyword evidence="7" id="KW-1185">Reference proteome</keyword>
<dbReference type="EMBL" id="VHIR01000004">
    <property type="protein sequence ID" value="TQE43966.1"/>
    <property type="molecule type" value="Genomic_DNA"/>
</dbReference>
<evidence type="ECO:0000256" key="2">
    <source>
        <dbReference type="ARBA" id="ARBA00023002"/>
    </source>
</evidence>
<dbReference type="PANTHER" id="PTHR43111:SF1">
    <property type="entry name" value="ALDEHYDE DEHYDROGENASE B-RELATED"/>
    <property type="match status" value="1"/>
</dbReference>
<dbReference type="PROSITE" id="PS00687">
    <property type="entry name" value="ALDEHYDE_DEHYDR_GLU"/>
    <property type="match status" value="1"/>
</dbReference>
<dbReference type="InterPro" id="IPR016161">
    <property type="entry name" value="Ald_DH/histidinol_DH"/>
</dbReference>
<dbReference type="InterPro" id="IPR016163">
    <property type="entry name" value="Ald_DH_C"/>
</dbReference>
<dbReference type="Gene3D" id="3.40.605.10">
    <property type="entry name" value="Aldehyde Dehydrogenase, Chain A, domain 1"/>
    <property type="match status" value="1"/>
</dbReference>
<sequence>MTRYADPGTEGSIVTYRDRYDNYIGGEWVAPADGEYMDNITPITGEVFCQVARGKEADINLAIDAAEKAFETWGHTSPAERANILLKIADRIEENLEKIAVAETWDNGKAVRETLAADIPLMVDHFRYFASALRSQEGRLSQIDKDTVAYHFYEPLGVVGQIIPWNFPLLMAAWKLAPALAAGNTVVLKPAEQTPASVLFVMELIGDLLPAGVVNIVNGIGEEAGVALSTSDRITKIAFTGSTPVGKIINKAAADKLIPVTLELGGKSPSIFFPDIMDEDDTYLEKCVEGFVMFALNQGEVCTCPSRALVHESIADKFIERAIERVKKIKIGHPLDTETMMGAQASQEQMDKITEYLEIGPKEGAEVLTGGHVNKVEGLDNGFYIEPTVFKGTNDMRIFREEIFGPVLSVATFKDYDEAIQIANDTNFGLGAGVWSRNANICYRAGRDIQAGRVWVNQYHVYPAHAAFGGYKESGIGRENHLMMLAHYQETKNLLVSYSEQPAGLF</sequence>
<dbReference type="PROSITE" id="PS00070">
    <property type="entry name" value="ALDEHYDE_DEHYDR_CYS"/>
    <property type="match status" value="1"/>
</dbReference>
<dbReference type="FunFam" id="3.40.309.10:FF:000012">
    <property type="entry name" value="Betaine aldehyde dehydrogenase"/>
    <property type="match status" value="1"/>
</dbReference>
<feature type="active site" evidence="3">
    <location>
        <position position="263"/>
    </location>
</feature>
<keyword evidence="2 4" id="KW-0560">Oxidoreductase</keyword>
<dbReference type="CDD" id="cd07559">
    <property type="entry name" value="ALDH_ACDHII_AcoD-like"/>
    <property type="match status" value="1"/>
</dbReference>
<dbReference type="FunFam" id="3.40.605.10:FF:000001">
    <property type="entry name" value="Aldehyde dehydrogenase 1"/>
    <property type="match status" value="1"/>
</dbReference>
<dbReference type="RefSeq" id="WP_066511990.1">
    <property type="nucleotide sequence ID" value="NZ_JANIKK010000002.1"/>
</dbReference>
<comment type="similarity">
    <text evidence="1 4">Belongs to the aldehyde dehydrogenase family.</text>
</comment>
<evidence type="ECO:0000256" key="1">
    <source>
        <dbReference type="ARBA" id="ARBA00009986"/>
    </source>
</evidence>
<dbReference type="SUPFAM" id="SSF53720">
    <property type="entry name" value="ALDH-like"/>
    <property type="match status" value="1"/>
</dbReference>
<dbReference type="Pfam" id="PF00171">
    <property type="entry name" value="Aldedh"/>
    <property type="match status" value="1"/>
</dbReference>
<name>A0A540R8A5_9CORY</name>
<dbReference type="InterPro" id="IPR016160">
    <property type="entry name" value="Ald_DH_CS_CYS"/>
</dbReference>
<dbReference type="InterPro" id="IPR029510">
    <property type="entry name" value="Ald_DH_CS_GLU"/>
</dbReference>
<protein>
    <submittedName>
        <fullName evidence="6">Aldehyde dehydrogenase</fullName>
    </submittedName>
</protein>
<dbReference type="STRING" id="1686286.GCA_900092335_00199"/>
<evidence type="ECO:0000313" key="7">
    <source>
        <dbReference type="Proteomes" id="UP000318080"/>
    </source>
</evidence>
<dbReference type="GO" id="GO:0016620">
    <property type="term" value="F:oxidoreductase activity, acting on the aldehyde or oxo group of donors, NAD or NADP as acceptor"/>
    <property type="evidence" value="ECO:0007669"/>
    <property type="project" value="InterPro"/>
</dbReference>
<dbReference type="Proteomes" id="UP000318080">
    <property type="component" value="Unassembled WGS sequence"/>
</dbReference>
<dbReference type="Gene3D" id="3.40.309.10">
    <property type="entry name" value="Aldehyde Dehydrogenase, Chain A, domain 2"/>
    <property type="match status" value="1"/>
</dbReference>
<feature type="domain" description="Aldehyde dehydrogenase" evidence="5">
    <location>
        <begin position="28"/>
        <end position="493"/>
    </location>
</feature>
<dbReference type="InterPro" id="IPR015590">
    <property type="entry name" value="Aldehyde_DH_dom"/>
</dbReference>
<accession>A0A540R8A5</accession>
<gene>
    <name evidence="6" type="ORF">EJK80_03840</name>
</gene>
<proteinExistence type="inferred from homology"/>
<evidence type="ECO:0000256" key="4">
    <source>
        <dbReference type="RuleBase" id="RU003345"/>
    </source>
</evidence>
<dbReference type="InterPro" id="IPR016162">
    <property type="entry name" value="Ald_DH_N"/>
</dbReference>
<evidence type="ECO:0000256" key="3">
    <source>
        <dbReference type="PROSITE-ProRule" id="PRU10007"/>
    </source>
</evidence>
<evidence type="ECO:0000313" key="6">
    <source>
        <dbReference type="EMBL" id="TQE43966.1"/>
    </source>
</evidence>
<organism evidence="6 7">
    <name type="scientific">Corynebacterium phoceense</name>
    <dbReference type="NCBI Taxonomy" id="1686286"/>
    <lineage>
        <taxon>Bacteria</taxon>
        <taxon>Bacillati</taxon>
        <taxon>Actinomycetota</taxon>
        <taxon>Actinomycetes</taxon>
        <taxon>Mycobacteriales</taxon>
        <taxon>Corynebacteriaceae</taxon>
        <taxon>Corynebacterium</taxon>
    </lineage>
</organism>
<reference evidence="6 7" key="1">
    <citation type="submission" date="2019-06" db="EMBL/GenBank/DDBJ databases">
        <title>Draft genome of C. phoceense Strain 272.</title>
        <authorList>
            <person name="Pacheco L.G.C."/>
            <person name="Barberis C.M."/>
            <person name="Almuzara M.N."/>
            <person name="Traglia G.M."/>
            <person name="Santos C.S."/>
            <person name="Rocha D.J.P.G."/>
            <person name="Aguiar E.R.G.R."/>
            <person name="Vay C.A."/>
        </authorList>
    </citation>
    <scope>NUCLEOTIDE SEQUENCE [LARGE SCALE GENOMIC DNA]</scope>
    <source>
        <strain evidence="6 7">272</strain>
    </source>
</reference>